<keyword evidence="3" id="KW-0234">DNA repair</keyword>
<organism evidence="7 8">
    <name type="scientific">Laccaria amethystina LaAM-08-1</name>
    <dbReference type="NCBI Taxonomy" id="1095629"/>
    <lineage>
        <taxon>Eukaryota</taxon>
        <taxon>Fungi</taxon>
        <taxon>Dikarya</taxon>
        <taxon>Basidiomycota</taxon>
        <taxon>Agaricomycotina</taxon>
        <taxon>Agaricomycetes</taxon>
        <taxon>Agaricomycetidae</taxon>
        <taxon>Agaricales</taxon>
        <taxon>Agaricineae</taxon>
        <taxon>Hydnangiaceae</taxon>
        <taxon>Laccaria</taxon>
    </lineage>
</organism>
<evidence type="ECO:0000313" key="7">
    <source>
        <dbReference type="EMBL" id="KIK06499.1"/>
    </source>
</evidence>
<reference evidence="8" key="2">
    <citation type="submission" date="2015-01" db="EMBL/GenBank/DDBJ databases">
        <title>Evolutionary Origins and Diversification of the Mycorrhizal Mutualists.</title>
        <authorList>
            <consortium name="DOE Joint Genome Institute"/>
            <consortium name="Mycorrhizal Genomics Consortium"/>
            <person name="Kohler A."/>
            <person name="Kuo A."/>
            <person name="Nagy L.G."/>
            <person name="Floudas D."/>
            <person name="Copeland A."/>
            <person name="Barry K.W."/>
            <person name="Cichocki N."/>
            <person name="Veneault-Fourrey C."/>
            <person name="LaButti K."/>
            <person name="Lindquist E.A."/>
            <person name="Lipzen A."/>
            <person name="Lundell T."/>
            <person name="Morin E."/>
            <person name="Murat C."/>
            <person name="Riley R."/>
            <person name="Ohm R."/>
            <person name="Sun H."/>
            <person name="Tunlid A."/>
            <person name="Henrissat B."/>
            <person name="Grigoriev I.V."/>
            <person name="Hibbett D.S."/>
            <person name="Martin F."/>
        </authorList>
    </citation>
    <scope>NUCLEOTIDE SEQUENCE [LARGE SCALE GENOMIC DNA]</scope>
    <source>
        <strain evidence="8">LaAM-08-1</strain>
    </source>
</reference>
<keyword evidence="2" id="KW-0227">DNA damage</keyword>
<feature type="compositionally biased region" description="Polar residues" evidence="5">
    <location>
        <begin position="246"/>
        <end position="255"/>
    </location>
</feature>
<gene>
    <name evidence="7" type="ORF">K443DRAFT_674158</name>
</gene>
<dbReference type="EMBL" id="KN838552">
    <property type="protein sequence ID" value="KIK06499.1"/>
    <property type="molecule type" value="Genomic_DNA"/>
</dbReference>
<evidence type="ECO:0000256" key="5">
    <source>
        <dbReference type="SAM" id="MobiDB-lite"/>
    </source>
</evidence>
<sequence length="801" mass="89771">MSSSETNKATTSGLSSSCTLDINKPEIIPIIELKNGKVVCKQKCISFEKQSETLQEIVKFREMLEGRIEKQQPPLDVIPDEHQPLIAKLAHESDKTLGALAKHIHHELLPTQDEDEEIQKASSATLALPLKVVESAIKLILLRNNYGLDFGNAKPPAAVSVWRWEVKDKYREWLPKNGREKAEARLAERVRAKEDLKLTFNALPQTERDKIFDVKIRKIPTKEINTDTTLESEKLEQQSDELMKPSPQQLKQQVKQKSENVENDATTDSVTPKAGRTKKALDPEKAAKEKERLEKKAAKVEKEKKEKDAQSKSRFIMANFFAKPKAFTSSRASSNEVELAIAGPSQVQSEFSKSFKPFVLKKDATLAPINWFLKDGKQRRRHVSSAHANEVITIDCDDGDEERIIVNMQDCQSTKGQTDLGTMSARDRLDSILVTLPPSAEPSRHLSRRNRQFKTHNPVAVRDIVSQLSEAEIIGDDALVRSLLEKLRNRTIVPAKVLIFTEDARPGYFGTWSRSSRIIGPRTPLAKDVLVFDYAYDSGEEWEEEAAGDADDLVDDGEDEDPENEDVDSDLDSWLVDDDEDPMSLNAELTPPEVDFTPHSTKRKADDEERRLGKKRKVVVPLVPFVKGPYWETTLGVCPYDPFKSYRLQLFNDTPFPVDPFTFVSSCIDDQQSSAAPVPTIGDGVFIVPSLPSRLTAPNNSTFIDCTPFVSSPGSSVTAPKKPAPTPKTPFPDTHLPFLLDKITQLQASSFLLLVEAIYHDLRGHKVTKISIEAKVKEVGEKCKEKKIWVVKPSILATQVP</sequence>
<evidence type="ECO:0000259" key="6">
    <source>
        <dbReference type="Pfam" id="PF12253"/>
    </source>
</evidence>
<dbReference type="InterPro" id="IPR022043">
    <property type="entry name" value="CAF1A_DD"/>
</dbReference>
<evidence type="ECO:0000256" key="2">
    <source>
        <dbReference type="ARBA" id="ARBA00022763"/>
    </source>
</evidence>
<reference evidence="7 8" key="1">
    <citation type="submission" date="2014-04" db="EMBL/GenBank/DDBJ databases">
        <authorList>
            <consortium name="DOE Joint Genome Institute"/>
            <person name="Kuo A."/>
            <person name="Kohler A."/>
            <person name="Nagy L.G."/>
            <person name="Floudas D."/>
            <person name="Copeland A."/>
            <person name="Barry K.W."/>
            <person name="Cichocki N."/>
            <person name="Veneault-Fourrey C."/>
            <person name="LaButti K."/>
            <person name="Lindquist E.A."/>
            <person name="Lipzen A."/>
            <person name="Lundell T."/>
            <person name="Morin E."/>
            <person name="Murat C."/>
            <person name="Sun H."/>
            <person name="Tunlid A."/>
            <person name="Henrissat B."/>
            <person name="Grigoriev I.V."/>
            <person name="Hibbett D.S."/>
            <person name="Martin F."/>
            <person name="Nordberg H.P."/>
            <person name="Cantor M.N."/>
            <person name="Hua S.X."/>
        </authorList>
    </citation>
    <scope>NUCLEOTIDE SEQUENCE [LARGE SCALE GENOMIC DNA]</scope>
    <source>
        <strain evidence="7 8">LaAM-08-1</strain>
    </source>
</reference>
<feature type="region of interest" description="Disordered" evidence="5">
    <location>
        <begin position="543"/>
        <end position="610"/>
    </location>
</feature>
<dbReference type="GO" id="GO:0006334">
    <property type="term" value="P:nucleosome assembly"/>
    <property type="evidence" value="ECO:0007669"/>
    <property type="project" value="TreeGrafter"/>
</dbReference>
<evidence type="ECO:0000313" key="8">
    <source>
        <dbReference type="Proteomes" id="UP000054477"/>
    </source>
</evidence>
<dbReference type="AlphaFoldDB" id="A0A0C9XY30"/>
<dbReference type="GO" id="GO:0006281">
    <property type="term" value="P:DNA repair"/>
    <property type="evidence" value="ECO:0007669"/>
    <property type="project" value="UniProtKB-KW"/>
</dbReference>
<feature type="compositionally biased region" description="Acidic residues" evidence="5">
    <location>
        <begin position="543"/>
        <end position="582"/>
    </location>
</feature>
<evidence type="ECO:0000256" key="1">
    <source>
        <dbReference type="ARBA" id="ARBA00004123"/>
    </source>
</evidence>
<keyword evidence="4" id="KW-0539">Nucleus</keyword>
<feature type="domain" description="Chromatin assembly factor 1 subunit A dimerization" evidence="6">
    <location>
        <begin position="496"/>
        <end position="568"/>
    </location>
</feature>
<evidence type="ECO:0000256" key="3">
    <source>
        <dbReference type="ARBA" id="ARBA00023204"/>
    </source>
</evidence>
<keyword evidence="8" id="KW-1185">Reference proteome</keyword>
<dbReference type="HOGENOM" id="CLU_012467_0_0_1"/>
<dbReference type="OrthoDB" id="440676at2759"/>
<evidence type="ECO:0000256" key="4">
    <source>
        <dbReference type="ARBA" id="ARBA00023242"/>
    </source>
</evidence>
<feature type="compositionally biased region" description="Basic and acidic residues" evidence="5">
    <location>
        <begin position="279"/>
        <end position="309"/>
    </location>
</feature>
<dbReference type="GO" id="GO:0033186">
    <property type="term" value="C:CAF-1 complex"/>
    <property type="evidence" value="ECO:0007669"/>
    <property type="project" value="TreeGrafter"/>
</dbReference>
<accession>A0A0C9XY30</accession>
<proteinExistence type="predicted"/>
<protein>
    <recommendedName>
        <fullName evidence="6">Chromatin assembly factor 1 subunit A dimerization domain-containing protein</fullName>
    </recommendedName>
</protein>
<dbReference type="GO" id="GO:0005634">
    <property type="term" value="C:nucleus"/>
    <property type="evidence" value="ECO:0007669"/>
    <property type="project" value="UniProtKB-SubCell"/>
</dbReference>
<dbReference type="STRING" id="1095629.A0A0C9XY30"/>
<dbReference type="Pfam" id="PF12253">
    <property type="entry name" value="CAF1A_dimeriz"/>
    <property type="match status" value="1"/>
</dbReference>
<comment type="subcellular location">
    <subcellularLocation>
        <location evidence="1">Nucleus</location>
    </subcellularLocation>
</comment>
<feature type="region of interest" description="Disordered" evidence="5">
    <location>
        <begin position="228"/>
        <end position="309"/>
    </location>
</feature>
<dbReference type="PANTHER" id="PTHR15272">
    <property type="entry name" value="CHROMATIN ASSEMBLY FACTOR 1 SUBUNIT A CAF-1 SUBUNIT A"/>
    <property type="match status" value="1"/>
</dbReference>
<dbReference type="Proteomes" id="UP000054477">
    <property type="component" value="Unassembled WGS sequence"/>
</dbReference>
<dbReference type="PANTHER" id="PTHR15272:SF0">
    <property type="entry name" value="CHROMATIN ASSEMBLY FACTOR 1 SUBUNIT A"/>
    <property type="match status" value="1"/>
</dbReference>
<name>A0A0C9XY30_9AGAR</name>
<feature type="compositionally biased region" description="Basic and acidic residues" evidence="5">
    <location>
        <begin position="228"/>
        <end position="243"/>
    </location>
</feature>